<dbReference type="SUPFAM" id="SSF55166">
    <property type="entry name" value="Hedgehog/DD-peptidase"/>
    <property type="match status" value="1"/>
</dbReference>
<organism evidence="2 3">
    <name type="scientific">Caulobacter vibrioides</name>
    <name type="common">Caulobacter crescentus</name>
    <dbReference type="NCBI Taxonomy" id="155892"/>
    <lineage>
        <taxon>Bacteria</taxon>
        <taxon>Pseudomonadati</taxon>
        <taxon>Pseudomonadota</taxon>
        <taxon>Alphaproteobacteria</taxon>
        <taxon>Caulobacterales</taxon>
        <taxon>Caulobacteraceae</taxon>
        <taxon>Caulobacter</taxon>
    </lineage>
</organism>
<dbReference type="Proteomes" id="UP000217311">
    <property type="component" value="Chromosome"/>
</dbReference>
<evidence type="ECO:0000313" key="2">
    <source>
        <dbReference type="EMBL" id="ATC34125.1"/>
    </source>
</evidence>
<sequence>MQMSAHFTLAEMTVSARAKRERIDNTPPPDIIARLKVVAAQMERVRERLGGKPITITSCYRSPALNAKTPGAAKASAHSQGWAVDFVCPGFGSPLQVADWLARSTISFDQLIHEHGVWVHISFDPRRRGELLTIDGKGPRDGLLEVRR</sequence>
<dbReference type="InterPro" id="IPR013230">
    <property type="entry name" value="Peptidase_M15A_C"/>
</dbReference>
<feature type="domain" description="Peptidase M15A C-terminal" evidence="1">
    <location>
        <begin position="5"/>
        <end position="122"/>
    </location>
</feature>
<protein>
    <submittedName>
        <fullName evidence="2">DUF882 domain-containing protein</fullName>
    </submittedName>
</protein>
<name>A0A290MQT3_CAUVI</name>
<gene>
    <name evidence="2" type="ORF">CA606_18295</name>
</gene>
<dbReference type="InterPro" id="IPR009045">
    <property type="entry name" value="Zn_M74/Hedgehog-like"/>
</dbReference>
<accession>A0A290MQT3</accession>
<evidence type="ECO:0000313" key="3">
    <source>
        <dbReference type="Proteomes" id="UP000217311"/>
    </source>
</evidence>
<dbReference type="Gene3D" id="3.30.1380.10">
    <property type="match status" value="1"/>
</dbReference>
<proteinExistence type="predicted"/>
<dbReference type="Pfam" id="PF08291">
    <property type="entry name" value="Peptidase_M15_3"/>
    <property type="match status" value="1"/>
</dbReference>
<dbReference type="RefSeq" id="WP_096053475.1">
    <property type="nucleotide sequence ID" value="NZ_CP023315.3"/>
</dbReference>
<dbReference type="AlphaFoldDB" id="A0A290MQT3"/>
<evidence type="ECO:0000259" key="1">
    <source>
        <dbReference type="Pfam" id="PF08291"/>
    </source>
</evidence>
<reference evidence="3" key="1">
    <citation type="submission" date="2017-09" db="EMBL/GenBank/DDBJ databases">
        <title>Genome evolution observed in wild isolates of Caulobacter crescentus.</title>
        <authorList>
            <person name="Ely B."/>
            <person name="Wilson K."/>
            <person name="Scott D."/>
        </authorList>
    </citation>
    <scope>NUCLEOTIDE SEQUENCE [LARGE SCALE GENOMIC DNA]</scope>
    <source>
        <strain evidence="3">CB13b1a</strain>
    </source>
</reference>
<dbReference type="EMBL" id="CP023315">
    <property type="protein sequence ID" value="ATC34125.1"/>
    <property type="molecule type" value="Genomic_DNA"/>
</dbReference>